<evidence type="ECO:0000313" key="2">
    <source>
        <dbReference type="Proteomes" id="UP001597512"/>
    </source>
</evidence>
<comment type="caution">
    <text evidence="1">The sequence shown here is derived from an EMBL/GenBank/DDBJ whole genome shotgun (WGS) entry which is preliminary data.</text>
</comment>
<organism evidence="1 2">
    <name type="scientific">Spirosoma flavum</name>
    <dbReference type="NCBI Taxonomy" id="2048557"/>
    <lineage>
        <taxon>Bacteria</taxon>
        <taxon>Pseudomonadati</taxon>
        <taxon>Bacteroidota</taxon>
        <taxon>Cytophagia</taxon>
        <taxon>Cytophagales</taxon>
        <taxon>Cytophagaceae</taxon>
        <taxon>Spirosoma</taxon>
    </lineage>
</organism>
<protein>
    <submittedName>
        <fullName evidence="1">UPF0158 family protein</fullName>
    </submittedName>
</protein>
<accession>A0ABW6AGZ1</accession>
<reference evidence="2" key="1">
    <citation type="journal article" date="2019" name="Int. J. Syst. Evol. Microbiol.">
        <title>The Global Catalogue of Microorganisms (GCM) 10K type strain sequencing project: providing services to taxonomists for standard genome sequencing and annotation.</title>
        <authorList>
            <consortium name="The Broad Institute Genomics Platform"/>
            <consortium name="The Broad Institute Genome Sequencing Center for Infectious Disease"/>
            <person name="Wu L."/>
            <person name="Ma J."/>
        </authorList>
    </citation>
    <scope>NUCLEOTIDE SEQUENCE [LARGE SCALE GENOMIC DNA]</scope>
    <source>
        <strain evidence="2">KCTC 52490</strain>
    </source>
</reference>
<keyword evidence="2" id="KW-1185">Reference proteome</keyword>
<dbReference type="EMBL" id="JBHUOM010000005">
    <property type="protein sequence ID" value="MFD2934716.1"/>
    <property type="molecule type" value="Genomic_DNA"/>
</dbReference>
<dbReference type="Proteomes" id="UP001597512">
    <property type="component" value="Unassembled WGS sequence"/>
</dbReference>
<sequence length="140" mass="16707">MIPLNDSQLKDILDQQQIGMSCYVHRQTGQLITFPNLDQFSELETREWQADMLQVEAFAEQYWQVPSLSSGDTFRFMEQFVLQQTEEPFRSKLLVILSRPKPFRHYKDVIDRSGPYRQAWFAFRDEQTLAWLKRQLSLVD</sequence>
<dbReference type="Pfam" id="PF03682">
    <property type="entry name" value="UPF0158"/>
    <property type="match status" value="1"/>
</dbReference>
<name>A0ABW6AGZ1_9BACT</name>
<dbReference type="RefSeq" id="WP_381501247.1">
    <property type="nucleotide sequence ID" value="NZ_JBHUOM010000005.1"/>
</dbReference>
<gene>
    <name evidence="1" type="ORF">ACFS25_13050</name>
</gene>
<proteinExistence type="predicted"/>
<evidence type="ECO:0000313" key="1">
    <source>
        <dbReference type="EMBL" id="MFD2934716.1"/>
    </source>
</evidence>
<dbReference type="InterPro" id="IPR005361">
    <property type="entry name" value="UPF0158"/>
</dbReference>